<evidence type="ECO:0000313" key="6">
    <source>
        <dbReference type="Proteomes" id="UP001428817"/>
    </source>
</evidence>
<proteinExistence type="predicted"/>
<keyword evidence="6" id="KW-1185">Reference proteome</keyword>
<comment type="caution">
    <text evidence="5">The sequence shown here is derived from an EMBL/GenBank/DDBJ whole genome shotgun (WGS) entry which is preliminary data.</text>
</comment>
<protein>
    <recommendedName>
        <fullName evidence="4">N-acetyltransferase domain-containing protein</fullName>
    </recommendedName>
</protein>
<keyword evidence="2" id="KW-0012">Acyltransferase</keyword>
<evidence type="ECO:0000256" key="3">
    <source>
        <dbReference type="SAM" id="MobiDB-lite"/>
    </source>
</evidence>
<dbReference type="InterPro" id="IPR000182">
    <property type="entry name" value="GNAT_dom"/>
</dbReference>
<evidence type="ECO:0000313" key="5">
    <source>
        <dbReference type="EMBL" id="GAA5145020.1"/>
    </source>
</evidence>
<keyword evidence="1" id="KW-0808">Transferase</keyword>
<sequence length="382" mass="38840">MQPRLHRDLDAFASVAEPLFRTDAVTHTVALTVLAQLRSGWYPIEDARTLLTVHDGGRAVGATLRVAGWPLLASGLPPESAEPVARALLEHDPELAAVSGPKDRATAFAAAWFAAYLEQTGAVIPSGTAAGASTGPTVAAVQAPSSGAASAPAPSSDAASAPAPCSGEASAPALASGEASAPAPGSGAASAHAPNPAQSPTSATVEVPAPAAPPGAVEEVRLRLFRLGTLVPPEGVSGTARLAGPADLDLVGKWMREFHAEAAPEAPSPEPETLRGPLERPGELRALLLWLDGGEPVALAGASAPIEAMSRIGPVYTPPDRRGRGYGSAVTSAATRWALDAGARHVVLFTDLANPISNGIYPRLGYRPVHDAVQLALPTRSN</sequence>
<dbReference type="Gene3D" id="3.40.630.30">
    <property type="match status" value="1"/>
</dbReference>
<dbReference type="Pfam" id="PF00583">
    <property type="entry name" value="Acetyltransf_1"/>
    <property type="match status" value="1"/>
</dbReference>
<feature type="domain" description="N-acetyltransferase" evidence="4">
    <location>
        <begin position="238"/>
        <end position="382"/>
    </location>
</feature>
<evidence type="ECO:0000256" key="1">
    <source>
        <dbReference type="ARBA" id="ARBA00022679"/>
    </source>
</evidence>
<organism evidence="5 6">
    <name type="scientific">Pseudonocardia eucalypti</name>
    <dbReference type="NCBI Taxonomy" id="648755"/>
    <lineage>
        <taxon>Bacteria</taxon>
        <taxon>Bacillati</taxon>
        <taxon>Actinomycetota</taxon>
        <taxon>Actinomycetes</taxon>
        <taxon>Pseudonocardiales</taxon>
        <taxon>Pseudonocardiaceae</taxon>
        <taxon>Pseudonocardia</taxon>
    </lineage>
</organism>
<feature type="region of interest" description="Disordered" evidence="3">
    <location>
        <begin position="146"/>
        <end position="212"/>
    </location>
</feature>
<evidence type="ECO:0000256" key="2">
    <source>
        <dbReference type="ARBA" id="ARBA00023315"/>
    </source>
</evidence>
<dbReference type="PANTHER" id="PTHR43877">
    <property type="entry name" value="AMINOALKYLPHOSPHONATE N-ACETYLTRANSFERASE-RELATED-RELATED"/>
    <property type="match status" value="1"/>
</dbReference>
<dbReference type="InterPro" id="IPR050832">
    <property type="entry name" value="Bact_Acetyltransf"/>
</dbReference>
<dbReference type="Proteomes" id="UP001428817">
    <property type="component" value="Unassembled WGS sequence"/>
</dbReference>
<gene>
    <name evidence="5" type="ORF">GCM10023321_02230</name>
</gene>
<accession>A0ABP9PDV4</accession>
<evidence type="ECO:0000259" key="4">
    <source>
        <dbReference type="PROSITE" id="PS51186"/>
    </source>
</evidence>
<reference evidence="6" key="1">
    <citation type="journal article" date="2019" name="Int. J. Syst. Evol. Microbiol.">
        <title>The Global Catalogue of Microorganisms (GCM) 10K type strain sequencing project: providing services to taxonomists for standard genome sequencing and annotation.</title>
        <authorList>
            <consortium name="The Broad Institute Genomics Platform"/>
            <consortium name="The Broad Institute Genome Sequencing Center for Infectious Disease"/>
            <person name="Wu L."/>
            <person name="Ma J."/>
        </authorList>
    </citation>
    <scope>NUCLEOTIDE SEQUENCE [LARGE SCALE GENOMIC DNA]</scope>
    <source>
        <strain evidence="6">JCM 18303</strain>
    </source>
</reference>
<dbReference type="EMBL" id="BAABJP010000001">
    <property type="protein sequence ID" value="GAA5145020.1"/>
    <property type="molecule type" value="Genomic_DNA"/>
</dbReference>
<dbReference type="InterPro" id="IPR016181">
    <property type="entry name" value="Acyl_CoA_acyltransferase"/>
</dbReference>
<dbReference type="RefSeq" id="WP_185058512.1">
    <property type="nucleotide sequence ID" value="NZ_BAABJP010000001.1"/>
</dbReference>
<name>A0ABP9PDV4_9PSEU</name>
<dbReference type="PROSITE" id="PS51186">
    <property type="entry name" value="GNAT"/>
    <property type="match status" value="1"/>
</dbReference>
<dbReference type="CDD" id="cd04301">
    <property type="entry name" value="NAT_SF"/>
    <property type="match status" value="1"/>
</dbReference>
<dbReference type="SUPFAM" id="SSF55729">
    <property type="entry name" value="Acyl-CoA N-acyltransferases (Nat)"/>
    <property type="match status" value="1"/>
</dbReference>